<dbReference type="GO" id="GO:1990481">
    <property type="term" value="P:mRNA pseudouridine synthesis"/>
    <property type="evidence" value="ECO:0007669"/>
    <property type="project" value="TreeGrafter"/>
</dbReference>
<dbReference type="InterPro" id="IPR020103">
    <property type="entry name" value="PsdUridine_synth_cat_dom_sf"/>
</dbReference>
<dbReference type="Gene3D" id="3.30.2350.10">
    <property type="entry name" value="Pseudouridine synthase"/>
    <property type="match status" value="1"/>
</dbReference>
<sequence>MYCGILILDKPAGLTSHDVVARVRRKLKTKKVGHAGTLDPDATGVLVLCTGDATRLLEYMGADEKVYQGQVVFGVGTDTDDASGEVVNEADASSLCADEVLETAHQLTGHILQRPPRFSAVHVQGKRAYDLARAGAEFDLPAREVFIRELSVGEFVPGVTAKADFRVHCSKGTYIRSLCRDWGALMGLPAHMSTLRRVQSGSYRIEEAAALEAFETAEEPGVYLRPMQEAVRHMQKVEVSLSQAKRLSQGQGITLAAHGLDEGPVAVVCQHEIVAVAAASRQSLDSDVVIRPRKVFWREGQQ</sequence>
<dbReference type="GO" id="GO:0160148">
    <property type="term" value="F:tRNA pseudouridine(55) synthase activity"/>
    <property type="evidence" value="ECO:0007669"/>
    <property type="project" value="UniProtKB-EC"/>
</dbReference>
<protein>
    <recommendedName>
        <fullName evidence="5">tRNA pseudouridine synthase B</fullName>
        <ecNumber evidence="5">5.4.99.25</ecNumber>
    </recommendedName>
    <alternativeName>
        <fullName evidence="5">tRNA pseudouridine(55) synthase</fullName>
        <shortName evidence="5">Psi55 synthase</shortName>
    </alternativeName>
    <alternativeName>
        <fullName evidence="5">tRNA pseudouridylate synthase</fullName>
    </alternativeName>
    <alternativeName>
        <fullName evidence="5">tRNA-uridine isomerase</fullName>
    </alternativeName>
</protein>
<dbReference type="PATRIC" id="fig|471514.4.peg.1283"/>
<dbReference type="InterPro" id="IPR002501">
    <property type="entry name" value="PsdUridine_synth_N"/>
</dbReference>
<dbReference type="GO" id="GO:0003723">
    <property type="term" value="F:RNA binding"/>
    <property type="evidence" value="ECO:0007669"/>
    <property type="project" value="InterPro"/>
</dbReference>
<dbReference type="AlphaFoldDB" id="A0A0P9C4C9"/>
<dbReference type="EC" id="5.4.99.25" evidence="5"/>
<evidence type="ECO:0000256" key="3">
    <source>
        <dbReference type="ARBA" id="ARBA00022694"/>
    </source>
</evidence>
<dbReference type="STRING" id="471514.AN477_22350"/>
<evidence type="ECO:0000256" key="5">
    <source>
        <dbReference type="HAMAP-Rule" id="MF_01080"/>
    </source>
</evidence>
<dbReference type="Proteomes" id="UP000050482">
    <property type="component" value="Unassembled WGS sequence"/>
</dbReference>
<dbReference type="NCBIfam" id="TIGR00431">
    <property type="entry name" value="TruB"/>
    <property type="match status" value="1"/>
</dbReference>
<evidence type="ECO:0000313" key="9">
    <source>
        <dbReference type="Proteomes" id="UP000050482"/>
    </source>
</evidence>
<comment type="function">
    <text evidence="5">Responsible for synthesis of pseudouridine from uracil-55 in the psi GC loop of transfer RNAs.</text>
</comment>
<evidence type="ECO:0000259" key="6">
    <source>
        <dbReference type="Pfam" id="PF01509"/>
    </source>
</evidence>
<evidence type="ECO:0000256" key="2">
    <source>
        <dbReference type="ARBA" id="ARBA00005642"/>
    </source>
</evidence>
<dbReference type="SUPFAM" id="SSF55120">
    <property type="entry name" value="Pseudouridine synthase"/>
    <property type="match status" value="1"/>
</dbReference>
<dbReference type="HAMAP" id="MF_01080">
    <property type="entry name" value="TruB_bact"/>
    <property type="match status" value="1"/>
</dbReference>
<dbReference type="Pfam" id="PF16198">
    <property type="entry name" value="TruB_C_2"/>
    <property type="match status" value="1"/>
</dbReference>
<accession>A0A0P9C4C9</accession>
<comment type="caution">
    <text evidence="8">The sequence shown here is derived from an EMBL/GenBank/DDBJ whole genome shotgun (WGS) entry which is preliminary data.</text>
</comment>
<dbReference type="InterPro" id="IPR032819">
    <property type="entry name" value="TruB_C"/>
</dbReference>
<proteinExistence type="inferred from homology"/>
<comment type="similarity">
    <text evidence="2 5">Belongs to the pseudouridine synthase TruB family. Type 1 subfamily.</text>
</comment>
<gene>
    <name evidence="5" type="primary">truB</name>
    <name evidence="8" type="ORF">AN477_22350</name>
</gene>
<comment type="catalytic activity">
    <reaction evidence="1 5">
        <text>uridine(55) in tRNA = pseudouridine(55) in tRNA</text>
        <dbReference type="Rhea" id="RHEA:42532"/>
        <dbReference type="Rhea" id="RHEA-COMP:10101"/>
        <dbReference type="Rhea" id="RHEA-COMP:10102"/>
        <dbReference type="ChEBI" id="CHEBI:65314"/>
        <dbReference type="ChEBI" id="CHEBI:65315"/>
        <dbReference type="EC" id="5.4.99.25"/>
    </reaction>
</comment>
<dbReference type="GO" id="GO:0031119">
    <property type="term" value="P:tRNA pseudouridine synthesis"/>
    <property type="evidence" value="ECO:0007669"/>
    <property type="project" value="UniProtKB-UniRule"/>
</dbReference>
<dbReference type="RefSeq" id="WP_054971401.1">
    <property type="nucleotide sequence ID" value="NZ_LJCO01000103.1"/>
</dbReference>
<keyword evidence="4 5" id="KW-0413">Isomerase</keyword>
<dbReference type="InterPro" id="IPR014780">
    <property type="entry name" value="tRNA_psdUridine_synth_TruB"/>
</dbReference>
<name>A0A0P9C4C9_9BACL</name>
<keyword evidence="9" id="KW-1185">Reference proteome</keyword>
<evidence type="ECO:0000256" key="4">
    <source>
        <dbReference type="ARBA" id="ARBA00023235"/>
    </source>
</evidence>
<reference evidence="8 9" key="1">
    <citation type="submission" date="2015-09" db="EMBL/GenBank/DDBJ databases">
        <title>Draft genome sequence of Alicyclobacillus ferrooxydans DSM 22381.</title>
        <authorList>
            <person name="Hemp J."/>
        </authorList>
    </citation>
    <scope>NUCLEOTIDE SEQUENCE [LARGE SCALE GENOMIC DNA]</scope>
    <source>
        <strain evidence="8 9">TC-34</strain>
    </source>
</reference>
<dbReference type="OrthoDB" id="9802309at2"/>
<feature type="active site" description="Nucleophile" evidence="5">
    <location>
        <position position="39"/>
    </location>
</feature>
<feature type="domain" description="tRNA pseudouridylate synthase B C-terminal" evidence="7">
    <location>
        <begin position="176"/>
        <end position="217"/>
    </location>
</feature>
<keyword evidence="3 5" id="KW-0819">tRNA processing</keyword>
<dbReference type="Pfam" id="PF01509">
    <property type="entry name" value="TruB_N"/>
    <property type="match status" value="1"/>
</dbReference>
<evidence type="ECO:0000313" key="8">
    <source>
        <dbReference type="EMBL" id="KPV39833.1"/>
    </source>
</evidence>
<organism evidence="8 9">
    <name type="scientific">Alicyclobacillus ferrooxydans</name>
    <dbReference type="NCBI Taxonomy" id="471514"/>
    <lineage>
        <taxon>Bacteria</taxon>
        <taxon>Bacillati</taxon>
        <taxon>Bacillota</taxon>
        <taxon>Bacilli</taxon>
        <taxon>Bacillales</taxon>
        <taxon>Alicyclobacillaceae</taxon>
        <taxon>Alicyclobacillus</taxon>
    </lineage>
</organism>
<evidence type="ECO:0000256" key="1">
    <source>
        <dbReference type="ARBA" id="ARBA00000385"/>
    </source>
</evidence>
<evidence type="ECO:0000259" key="7">
    <source>
        <dbReference type="Pfam" id="PF16198"/>
    </source>
</evidence>
<dbReference type="CDD" id="cd02573">
    <property type="entry name" value="PseudoU_synth_EcTruB"/>
    <property type="match status" value="1"/>
</dbReference>
<dbReference type="PANTHER" id="PTHR13767">
    <property type="entry name" value="TRNA-PSEUDOURIDINE SYNTHASE"/>
    <property type="match status" value="1"/>
</dbReference>
<dbReference type="PANTHER" id="PTHR13767:SF2">
    <property type="entry name" value="PSEUDOURIDYLATE SYNTHASE TRUB1"/>
    <property type="match status" value="1"/>
</dbReference>
<feature type="domain" description="Pseudouridine synthase II N-terminal" evidence="6">
    <location>
        <begin position="24"/>
        <end position="175"/>
    </location>
</feature>
<dbReference type="EMBL" id="LJCO01000103">
    <property type="protein sequence ID" value="KPV39833.1"/>
    <property type="molecule type" value="Genomic_DNA"/>
</dbReference>